<feature type="chain" id="PRO_5040278486" evidence="1">
    <location>
        <begin position="27"/>
        <end position="306"/>
    </location>
</feature>
<dbReference type="EMBL" id="CAJVPJ010001188">
    <property type="protein sequence ID" value="CAG8580231.1"/>
    <property type="molecule type" value="Genomic_DNA"/>
</dbReference>
<organism evidence="2 3">
    <name type="scientific">Paraglomus occultum</name>
    <dbReference type="NCBI Taxonomy" id="144539"/>
    <lineage>
        <taxon>Eukaryota</taxon>
        <taxon>Fungi</taxon>
        <taxon>Fungi incertae sedis</taxon>
        <taxon>Mucoromycota</taxon>
        <taxon>Glomeromycotina</taxon>
        <taxon>Glomeromycetes</taxon>
        <taxon>Paraglomerales</taxon>
        <taxon>Paraglomeraceae</taxon>
        <taxon>Paraglomus</taxon>
    </lineage>
</organism>
<feature type="non-terminal residue" evidence="2">
    <location>
        <position position="1"/>
    </location>
</feature>
<dbReference type="Proteomes" id="UP000789572">
    <property type="component" value="Unassembled WGS sequence"/>
</dbReference>
<sequence length="306" mass="34347">MHNSNTFPSFPLILFTLLTFPIFSNSQISHFDYSNPGPRVDHCAFVYGNSFYVFGGTGNGNHSYFSYINTPFNTTNPTWNYLPVTNATNVNRPACSVTSKGILYVTGDAADSSDDNYAGVQSFDLTKGTSGTWYTPLNTDNKLQHLPRGHKSIVVQMSAGGEVLFIFGGSNHTFILYSDSSMPENIPKTEYAPPEYMDKFALTSSKDNIYIICNRNCTKESDRNLWAFNIPKREWFTPIAFVDIPVEAHVEYAGKRNDTIYLIDSCHSKMWRWNLVNNNSTKTLPEAGLRTFGYAFAQLPGSDVFI</sequence>
<reference evidence="2" key="1">
    <citation type="submission" date="2021-06" db="EMBL/GenBank/DDBJ databases">
        <authorList>
            <person name="Kallberg Y."/>
            <person name="Tangrot J."/>
            <person name="Rosling A."/>
        </authorList>
    </citation>
    <scope>NUCLEOTIDE SEQUENCE</scope>
    <source>
        <strain evidence="2">IA702</strain>
    </source>
</reference>
<dbReference type="OrthoDB" id="45365at2759"/>
<dbReference type="AlphaFoldDB" id="A0A9N9BXJ5"/>
<dbReference type="InterPro" id="IPR015915">
    <property type="entry name" value="Kelch-typ_b-propeller"/>
</dbReference>
<evidence type="ECO:0000313" key="3">
    <source>
        <dbReference type="Proteomes" id="UP000789572"/>
    </source>
</evidence>
<dbReference type="SUPFAM" id="SSF117281">
    <property type="entry name" value="Kelch motif"/>
    <property type="match status" value="1"/>
</dbReference>
<feature type="signal peptide" evidence="1">
    <location>
        <begin position="1"/>
        <end position="26"/>
    </location>
</feature>
<protein>
    <submittedName>
        <fullName evidence="2">1898_t:CDS:1</fullName>
    </submittedName>
</protein>
<evidence type="ECO:0000256" key="1">
    <source>
        <dbReference type="SAM" id="SignalP"/>
    </source>
</evidence>
<proteinExistence type="predicted"/>
<keyword evidence="3" id="KW-1185">Reference proteome</keyword>
<accession>A0A9N9BXJ5</accession>
<gene>
    <name evidence="2" type="ORF">POCULU_LOCUS6452</name>
</gene>
<dbReference type="Gene3D" id="2.120.10.80">
    <property type="entry name" value="Kelch-type beta propeller"/>
    <property type="match status" value="1"/>
</dbReference>
<name>A0A9N9BXJ5_9GLOM</name>
<keyword evidence="1" id="KW-0732">Signal</keyword>
<evidence type="ECO:0000313" key="2">
    <source>
        <dbReference type="EMBL" id="CAG8580231.1"/>
    </source>
</evidence>
<comment type="caution">
    <text evidence="2">The sequence shown here is derived from an EMBL/GenBank/DDBJ whole genome shotgun (WGS) entry which is preliminary data.</text>
</comment>